<dbReference type="CDD" id="cd00609">
    <property type="entry name" value="AAT_like"/>
    <property type="match status" value="1"/>
</dbReference>
<dbReference type="Proteomes" id="UP000608420">
    <property type="component" value="Unassembled WGS sequence"/>
</dbReference>
<evidence type="ECO:0000256" key="2">
    <source>
        <dbReference type="ARBA" id="ARBA00012224"/>
    </source>
</evidence>
<evidence type="ECO:0000313" key="7">
    <source>
        <dbReference type="EMBL" id="GGG13098.1"/>
    </source>
</evidence>
<dbReference type="NCBIfam" id="TIGR04350">
    <property type="entry name" value="C_S_lyase_PatB"/>
    <property type="match status" value="1"/>
</dbReference>
<dbReference type="Pfam" id="PF00155">
    <property type="entry name" value="Aminotran_1_2"/>
    <property type="match status" value="1"/>
</dbReference>
<dbReference type="PANTHER" id="PTHR43525">
    <property type="entry name" value="PROTEIN MALY"/>
    <property type="match status" value="1"/>
</dbReference>
<keyword evidence="4" id="KW-0456">Lyase</keyword>
<keyword evidence="3" id="KW-0663">Pyridoxal phosphate</keyword>
<dbReference type="InterPro" id="IPR015424">
    <property type="entry name" value="PyrdxlP-dep_Trfase"/>
</dbReference>
<gene>
    <name evidence="7" type="ORF">GCM10010913_38640</name>
</gene>
<dbReference type="InterPro" id="IPR027619">
    <property type="entry name" value="C-S_lyase_PatB-like"/>
</dbReference>
<name>A0ABQ1W4B0_9BACL</name>
<evidence type="ECO:0000256" key="5">
    <source>
        <dbReference type="ARBA" id="ARBA00037974"/>
    </source>
</evidence>
<comment type="caution">
    <text evidence="7">The sequence shown here is derived from an EMBL/GenBank/DDBJ whole genome shotgun (WGS) entry which is preliminary data.</text>
</comment>
<accession>A0ABQ1W4B0</accession>
<dbReference type="SUPFAM" id="SSF53383">
    <property type="entry name" value="PLP-dependent transferases"/>
    <property type="match status" value="1"/>
</dbReference>
<dbReference type="InterPro" id="IPR015422">
    <property type="entry name" value="PyrdxlP-dep_Trfase_small"/>
</dbReference>
<dbReference type="EC" id="4.4.1.13" evidence="2"/>
<evidence type="ECO:0000259" key="6">
    <source>
        <dbReference type="Pfam" id="PF00155"/>
    </source>
</evidence>
<dbReference type="PANTHER" id="PTHR43525:SF1">
    <property type="entry name" value="PROTEIN MALY"/>
    <property type="match status" value="1"/>
</dbReference>
<keyword evidence="7" id="KW-0032">Aminotransferase</keyword>
<organism evidence="7 8">
    <name type="scientific">Paenibacillus aceti</name>
    <dbReference type="NCBI Taxonomy" id="1820010"/>
    <lineage>
        <taxon>Bacteria</taxon>
        <taxon>Bacillati</taxon>
        <taxon>Bacillota</taxon>
        <taxon>Bacilli</taxon>
        <taxon>Bacillales</taxon>
        <taxon>Paenibacillaceae</taxon>
        <taxon>Paenibacillus</taxon>
    </lineage>
</organism>
<evidence type="ECO:0000256" key="4">
    <source>
        <dbReference type="ARBA" id="ARBA00023239"/>
    </source>
</evidence>
<dbReference type="RefSeq" id="WP_120462169.1">
    <property type="nucleotide sequence ID" value="NZ_BMIW01000035.1"/>
</dbReference>
<proteinExistence type="inferred from homology"/>
<comment type="similarity">
    <text evidence="5">Belongs to the class-II pyridoxal-phosphate-dependent aminotransferase family. MalY/PatB cystathionine beta-lyase subfamily.</text>
</comment>
<dbReference type="Gene3D" id="3.40.640.10">
    <property type="entry name" value="Type I PLP-dependent aspartate aminotransferase-like (Major domain)"/>
    <property type="match status" value="1"/>
</dbReference>
<reference evidence="8" key="1">
    <citation type="journal article" date="2019" name="Int. J. Syst. Evol. Microbiol.">
        <title>The Global Catalogue of Microorganisms (GCM) 10K type strain sequencing project: providing services to taxonomists for standard genome sequencing and annotation.</title>
        <authorList>
            <consortium name="The Broad Institute Genomics Platform"/>
            <consortium name="The Broad Institute Genome Sequencing Center for Infectious Disease"/>
            <person name="Wu L."/>
            <person name="Ma J."/>
        </authorList>
    </citation>
    <scope>NUCLEOTIDE SEQUENCE [LARGE SCALE GENOMIC DNA]</scope>
    <source>
        <strain evidence="8">CGMCC 1.15420</strain>
    </source>
</reference>
<dbReference type="InterPro" id="IPR051798">
    <property type="entry name" value="Class-II_PLP-Dep_Aminotrans"/>
</dbReference>
<dbReference type="Gene3D" id="3.90.1150.10">
    <property type="entry name" value="Aspartate Aminotransferase, domain 1"/>
    <property type="match status" value="1"/>
</dbReference>
<dbReference type="EMBL" id="BMIW01000035">
    <property type="protein sequence ID" value="GGG13098.1"/>
    <property type="molecule type" value="Genomic_DNA"/>
</dbReference>
<sequence length="390" mass="44404">MTYHFDELYPRKGTLSLKWDQNESLFGDPDVLPLWVADMDFRCPPAVIETVKQRAELGMYGYTIRTEEYLAAITSWFERRHNWKIQPEWLTDTPGVVPALSIAIQVLSEPGDPVIVQSPVYNPFYDVIRRNDRRIAENPLRLRDGRYEMDYEHLESLMREGAKLMLLCSPHNPGGRVWDRDELEKLGQLCEQYDVKIISDEIHCDLVLADKKHVPLASLSDSIAKLTVSCLAPSKTFNMPGLNSSFTCISNPEIKRLFDERIQTIAVGGVSFFGPPATIAAYNESEDWLEALLDYVRGNMNYAVSFIHEQLPMLRPIISEGTYLLWVDCRELGLSSTAIKQLMYREARIAFNEGSLYGEQGSGFLRVNLACPRALLSQALDQFKAAIDRI</sequence>
<comment type="cofactor">
    <cofactor evidence="1">
        <name>pyridoxal 5'-phosphate</name>
        <dbReference type="ChEBI" id="CHEBI:597326"/>
    </cofactor>
</comment>
<protein>
    <recommendedName>
        <fullName evidence="2">cysteine-S-conjugate beta-lyase</fullName>
        <ecNumber evidence="2">4.4.1.13</ecNumber>
    </recommendedName>
</protein>
<keyword evidence="7" id="KW-0808">Transferase</keyword>
<dbReference type="GO" id="GO:0008483">
    <property type="term" value="F:transaminase activity"/>
    <property type="evidence" value="ECO:0007669"/>
    <property type="project" value="UniProtKB-KW"/>
</dbReference>
<dbReference type="InterPro" id="IPR004839">
    <property type="entry name" value="Aminotransferase_I/II_large"/>
</dbReference>
<evidence type="ECO:0000256" key="3">
    <source>
        <dbReference type="ARBA" id="ARBA00022898"/>
    </source>
</evidence>
<evidence type="ECO:0000313" key="8">
    <source>
        <dbReference type="Proteomes" id="UP000608420"/>
    </source>
</evidence>
<feature type="domain" description="Aminotransferase class I/classII large" evidence="6">
    <location>
        <begin position="30"/>
        <end position="381"/>
    </location>
</feature>
<keyword evidence="8" id="KW-1185">Reference proteome</keyword>
<dbReference type="InterPro" id="IPR015421">
    <property type="entry name" value="PyrdxlP-dep_Trfase_major"/>
</dbReference>
<evidence type="ECO:0000256" key="1">
    <source>
        <dbReference type="ARBA" id="ARBA00001933"/>
    </source>
</evidence>